<dbReference type="GO" id="GO:0006313">
    <property type="term" value="P:DNA transposition"/>
    <property type="evidence" value="ECO:0007669"/>
    <property type="project" value="InterPro"/>
</dbReference>
<sequence>MTDPRIERKKLHQLMDIIVLTVCASLSGAEGWEAIEEFGHNKLDWLRQFVPLKNGIPSHDCLAYVISRLSPKEFQRCFIDWVNAIREVIPDEVIAIDGKTARRSHDRKRGQNPLHMVSAWGCANGLVLGQEATEEKSNEITAIPKLLALLELKGCIVTIDAMGCQRTIAEQIVDQGGDYCLGLKGNQGELHEAVEDFFNTAKQANFNHVEYAYHEEIDNDHGRLETRRYWITEELCTLPKTELWKELRSIGFVERECHTGDKVTIEQRCFINSIKADAQLFARAVRHHWGIENQLHWRLDVVFREDDNRIRKGNAAAIMTTIRHICVNLFQQEESKLSMKKKRLKAAWNDRYRAKLVILMRWPGLAKKNYLFLAMFALI</sequence>
<proteinExistence type="predicted"/>
<dbReference type="PATRIC" id="fig|271065.3.peg.3090"/>
<dbReference type="GO" id="GO:0004803">
    <property type="term" value="F:transposase activity"/>
    <property type="evidence" value="ECO:0007669"/>
    <property type="project" value="InterPro"/>
</dbReference>
<accession>G4T1Z3</accession>
<feature type="domain" description="Transposase IS4-like" evidence="1">
    <location>
        <begin position="91"/>
        <end position="329"/>
    </location>
</feature>
<dbReference type="EMBL" id="FO082060">
    <property type="protein sequence ID" value="CCE24667.1"/>
    <property type="molecule type" value="Genomic_DNA"/>
</dbReference>
<dbReference type="InterPro" id="IPR051698">
    <property type="entry name" value="Transposase_11-like"/>
</dbReference>
<dbReference type="Pfam" id="PF13808">
    <property type="entry name" value="DDE_Tnp_1_assoc"/>
    <property type="match status" value="1"/>
</dbReference>
<gene>
    <name evidence="3" type="primary">ydcC</name>
    <name evidence="3" type="ordered locus">MEALZ_3001</name>
</gene>
<reference evidence="4" key="1">
    <citation type="journal article" date="2012" name="J. Bacteriol.">
        <title>Genome sequence of the haloalkaliphilic methanotrophic bacterium Methylomicrobium alcaliphilum 20Z.</title>
        <authorList>
            <person name="Vuilleumier S."/>
            <person name="Khmelenina V.N."/>
            <person name="Bringel F."/>
            <person name="Reshetnikov A.S."/>
            <person name="Lajus A."/>
            <person name="Mangenot S."/>
            <person name="Rouy Z."/>
            <person name="Op den Camp H.J."/>
            <person name="Jetten M.S."/>
            <person name="Dispirito A.A."/>
            <person name="Dunfield P."/>
            <person name="Klotz M.G."/>
            <person name="Semrau J.D."/>
            <person name="Stein L.Y."/>
            <person name="Barbe V."/>
            <person name="Medigue C."/>
            <person name="Trotsenko Y.A."/>
            <person name="Kalyuzhnaya M.G."/>
        </authorList>
    </citation>
    <scope>NUCLEOTIDE SEQUENCE [LARGE SCALE GENOMIC DNA]</scope>
    <source>
        <strain evidence="4">DSM 19304 / NCIMB 14124 / VKM B-2133 / 20Z</strain>
    </source>
</reference>
<dbReference type="NCBIfam" id="NF033564">
    <property type="entry name" value="transpos_ISAs1"/>
    <property type="match status" value="1"/>
</dbReference>
<dbReference type="InterPro" id="IPR032806">
    <property type="entry name" value="YbfD_N"/>
</dbReference>
<dbReference type="HOGENOM" id="CLU_046404_0_1_6"/>
<dbReference type="InterPro" id="IPR002559">
    <property type="entry name" value="Transposase_11"/>
</dbReference>
<dbReference type="PANTHER" id="PTHR30298">
    <property type="entry name" value="H REPEAT-ASSOCIATED PREDICTED TRANSPOSASE"/>
    <property type="match status" value="1"/>
</dbReference>
<name>G4T1Z3_META2</name>
<dbReference type="Pfam" id="PF01609">
    <property type="entry name" value="DDE_Tnp_1"/>
    <property type="match status" value="1"/>
</dbReference>
<dbReference type="STRING" id="1091494.MEALZ_3001"/>
<dbReference type="AlphaFoldDB" id="G4T1Z3"/>
<keyword evidence="4" id="KW-1185">Reference proteome</keyword>
<evidence type="ECO:0000259" key="1">
    <source>
        <dbReference type="Pfam" id="PF01609"/>
    </source>
</evidence>
<dbReference type="KEGG" id="mah:MEALZ_3001"/>
<organism evidence="3 4">
    <name type="scientific">Methylotuvimicrobium alcaliphilum (strain DSM 19304 / NCIMB 14124 / VKM B-2133 / 20Z)</name>
    <name type="common">Methylomicrobium alcaliphilum</name>
    <dbReference type="NCBI Taxonomy" id="1091494"/>
    <lineage>
        <taxon>Bacteria</taxon>
        <taxon>Pseudomonadati</taxon>
        <taxon>Pseudomonadota</taxon>
        <taxon>Gammaproteobacteria</taxon>
        <taxon>Methylococcales</taxon>
        <taxon>Methylococcaceae</taxon>
        <taxon>Methylotuvimicrobium</taxon>
    </lineage>
</organism>
<protein>
    <submittedName>
        <fullName evidence="3">H repeat-associated protein ydcC</fullName>
    </submittedName>
</protein>
<dbReference type="Proteomes" id="UP000008315">
    <property type="component" value="Chromosome"/>
</dbReference>
<evidence type="ECO:0000313" key="4">
    <source>
        <dbReference type="Proteomes" id="UP000008315"/>
    </source>
</evidence>
<evidence type="ECO:0000259" key="2">
    <source>
        <dbReference type="Pfam" id="PF13808"/>
    </source>
</evidence>
<dbReference type="GO" id="GO:0003677">
    <property type="term" value="F:DNA binding"/>
    <property type="evidence" value="ECO:0007669"/>
    <property type="project" value="InterPro"/>
</dbReference>
<feature type="domain" description="H repeat-associated protein N-terminal" evidence="2">
    <location>
        <begin position="1"/>
        <end position="82"/>
    </location>
</feature>
<evidence type="ECO:0000313" key="3">
    <source>
        <dbReference type="EMBL" id="CCE24667.1"/>
    </source>
</evidence>
<dbReference type="InterPro" id="IPR047647">
    <property type="entry name" value="ISAs1_transpos"/>
</dbReference>
<dbReference type="PANTHER" id="PTHR30298:SF0">
    <property type="entry name" value="PROTEIN YBFL-RELATED"/>
    <property type="match status" value="1"/>
</dbReference>